<keyword evidence="3" id="KW-1185">Reference proteome</keyword>
<dbReference type="Proteomes" id="UP000000268">
    <property type="component" value="Chromosome"/>
</dbReference>
<feature type="transmembrane region" description="Helical" evidence="1">
    <location>
        <begin position="15"/>
        <end position="35"/>
    </location>
</feature>
<accession>B0BZG8</accession>
<keyword evidence="1" id="KW-0812">Transmembrane</keyword>
<evidence type="ECO:0000313" key="3">
    <source>
        <dbReference type="Proteomes" id="UP000000268"/>
    </source>
</evidence>
<dbReference type="KEGG" id="amr:AM1_5768"/>
<proteinExistence type="predicted"/>
<dbReference type="AlphaFoldDB" id="B0BZG8"/>
<dbReference type="STRING" id="329726.AM1_5768"/>
<keyword evidence="1" id="KW-0472">Membrane</keyword>
<dbReference type="HOGENOM" id="CLU_3178827_0_0_3"/>
<name>B0BZG8_ACAM1</name>
<reference evidence="2 3" key="1">
    <citation type="journal article" date="2008" name="Proc. Natl. Acad. Sci. U.S.A.">
        <title>Niche adaptation and genome expansion in the chlorophyll d-producing cyanobacterium Acaryochloris marina.</title>
        <authorList>
            <person name="Swingley W.D."/>
            <person name="Chen M."/>
            <person name="Cheung P.C."/>
            <person name="Conrad A.L."/>
            <person name="Dejesa L.C."/>
            <person name="Hao J."/>
            <person name="Honchak B.M."/>
            <person name="Karbach L.E."/>
            <person name="Kurdoglu A."/>
            <person name="Lahiri S."/>
            <person name="Mastrian S.D."/>
            <person name="Miyashita H."/>
            <person name="Page L."/>
            <person name="Ramakrishna P."/>
            <person name="Satoh S."/>
            <person name="Sattley W.M."/>
            <person name="Shimada Y."/>
            <person name="Taylor H.L."/>
            <person name="Tomo T."/>
            <person name="Tsuchiya T."/>
            <person name="Wang Z.T."/>
            <person name="Raymond J."/>
            <person name="Mimuro M."/>
            <person name="Blankenship R.E."/>
            <person name="Touchman J.W."/>
        </authorList>
    </citation>
    <scope>NUCLEOTIDE SEQUENCE [LARGE SCALE GENOMIC DNA]</scope>
    <source>
        <strain evidence="3">MBIC 11017</strain>
    </source>
</reference>
<dbReference type="EMBL" id="CP000828">
    <property type="protein sequence ID" value="ABW30713.1"/>
    <property type="molecule type" value="Genomic_DNA"/>
</dbReference>
<organism evidence="2 3">
    <name type="scientific">Acaryochloris marina (strain MBIC 11017)</name>
    <dbReference type="NCBI Taxonomy" id="329726"/>
    <lineage>
        <taxon>Bacteria</taxon>
        <taxon>Bacillati</taxon>
        <taxon>Cyanobacteriota</taxon>
        <taxon>Cyanophyceae</taxon>
        <taxon>Acaryochloridales</taxon>
        <taxon>Acaryochloridaceae</taxon>
        <taxon>Acaryochloris</taxon>
    </lineage>
</organism>
<evidence type="ECO:0000256" key="1">
    <source>
        <dbReference type="SAM" id="Phobius"/>
    </source>
</evidence>
<evidence type="ECO:0000313" key="2">
    <source>
        <dbReference type="EMBL" id="ABW30713.1"/>
    </source>
</evidence>
<gene>
    <name evidence="2" type="ordered locus">AM1_5768</name>
</gene>
<keyword evidence="1" id="KW-1133">Transmembrane helix</keyword>
<sequence length="46" mass="5380">MKKTSNLNKLSQKEIIIFILFGKINIFQLVFHQSLNADLLQKNNYA</sequence>
<protein>
    <submittedName>
        <fullName evidence="2">Uncharacterized protein</fullName>
    </submittedName>
</protein>